<dbReference type="Pfam" id="PF11256">
    <property type="entry name" value="SAV0927-like"/>
    <property type="match status" value="1"/>
</dbReference>
<reference evidence="2 4" key="2">
    <citation type="submission" date="2016-10" db="EMBL/GenBank/DDBJ databases">
        <authorList>
            <person name="de Groot N.N."/>
        </authorList>
    </citation>
    <scope>NUCLEOTIDE SEQUENCE [LARGE SCALE GENOMIC DNA]</scope>
    <source>
        <strain evidence="2 4">DSM 2895</strain>
    </source>
</reference>
<proteinExistence type="predicted"/>
<dbReference type="GeneID" id="92838672"/>
<protein>
    <recommendedName>
        <fullName evidence="5">DUF3055 domain-containing protein</fullName>
    </recommendedName>
</protein>
<dbReference type="RefSeq" id="WP_043064376.1">
    <property type="nucleotide sequence ID" value="NZ_BJOA01000064.1"/>
</dbReference>
<dbReference type="STRING" id="47500.AF333_27885"/>
<dbReference type="AlphaFoldDB" id="A0A0D1VG33"/>
<dbReference type="OrthoDB" id="2891755at2"/>
<evidence type="ECO:0000313" key="3">
    <source>
        <dbReference type="Proteomes" id="UP000037269"/>
    </source>
</evidence>
<sequence>MEYLFDEMEEAMTRYVCLATEENRYDFSLVYSKLFQGKSFVTCLQSGKALLLCHDDLHNEEYWVSGLKVAEQDVEAMKAFFTTALPAFAPAVSQY</sequence>
<dbReference type="EMBL" id="LGUG01000009">
    <property type="protein sequence ID" value="KON90846.1"/>
    <property type="molecule type" value="Genomic_DNA"/>
</dbReference>
<evidence type="ECO:0000313" key="1">
    <source>
        <dbReference type="EMBL" id="KON90846.1"/>
    </source>
</evidence>
<dbReference type="Proteomes" id="UP000182836">
    <property type="component" value="Unassembled WGS sequence"/>
</dbReference>
<organism evidence="1 3">
    <name type="scientific">Aneurinibacillus migulanus</name>
    <name type="common">Bacillus migulanus</name>
    <dbReference type="NCBI Taxonomy" id="47500"/>
    <lineage>
        <taxon>Bacteria</taxon>
        <taxon>Bacillati</taxon>
        <taxon>Bacillota</taxon>
        <taxon>Bacilli</taxon>
        <taxon>Bacillales</taxon>
        <taxon>Paenibacillaceae</taxon>
        <taxon>Aneurinibacillus group</taxon>
        <taxon>Aneurinibacillus</taxon>
    </lineage>
</organism>
<accession>A0A0D1VG33</accession>
<dbReference type="Proteomes" id="UP000037269">
    <property type="component" value="Unassembled WGS sequence"/>
</dbReference>
<name>A0A0D1VG33_ANEMI</name>
<dbReference type="PATRIC" id="fig|47500.12.peg.399"/>
<dbReference type="InterPro" id="IPR021415">
    <property type="entry name" value="SAV0927-like"/>
</dbReference>
<evidence type="ECO:0008006" key="5">
    <source>
        <dbReference type="Google" id="ProtNLM"/>
    </source>
</evidence>
<keyword evidence="3" id="KW-1185">Reference proteome</keyword>
<evidence type="ECO:0000313" key="4">
    <source>
        <dbReference type="Proteomes" id="UP000182836"/>
    </source>
</evidence>
<dbReference type="EMBL" id="FNED01000014">
    <property type="protein sequence ID" value="SDJ23961.1"/>
    <property type="molecule type" value="Genomic_DNA"/>
</dbReference>
<gene>
    <name evidence="1" type="ORF">AF333_27885</name>
    <name evidence="2" type="ORF">SAMN04487909_11447</name>
</gene>
<evidence type="ECO:0000313" key="2">
    <source>
        <dbReference type="EMBL" id="SDJ23961.1"/>
    </source>
</evidence>
<reference evidence="1 3" key="1">
    <citation type="submission" date="2015-07" db="EMBL/GenBank/DDBJ databases">
        <title>Fjat-14205 dsm 2895.</title>
        <authorList>
            <person name="Liu B."/>
            <person name="Wang J."/>
            <person name="Zhu Y."/>
            <person name="Liu G."/>
            <person name="Chen Q."/>
            <person name="Chen Z."/>
            <person name="Lan J."/>
            <person name="Che J."/>
            <person name="Ge C."/>
            <person name="Shi H."/>
            <person name="Pan Z."/>
            <person name="Liu X."/>
        </authorList>
    </citation>
    <scope>NUCLEOTIDE SEQUENCE [LARGE SCALE GENOMIC DNA]</scope>
    <source>
        <strain evidence="1 3">DSM 2895</strain>
    </source>
</reference>